<evidence type="ECO:0000256" key="1">
    <source>
        <dbReference type="SAM" id="MobiDB-lite"/>
    </source>
</evidence>
<protein>
    <submittedName>
        <fullName evidence="2">Uncharacterized protein</fullName>
    </submittedName>
</protein>
<dbReference type="Proteomes" id="UP001234178">
    <property type="component" value="Unassembled WGS sequence"/>
</dbReference>
<evidence type="ECO:0000313" key="3">
    <source>
        <dbReference type="Proteomes" id="UP001234178"/>
    </source>
</evidence>
<evidence type="ECO:0000313" key="2">
    <source>
        <dbReference type="EMBL" id="KAK4024782.1"/>
    </source>
</evidence>
<reference evidence="2 3" key="1">
    <citation type="journal article" date="2023" name="Nucleic Acids Res.">
        <title>The hologenome of Daphnia magna reveals possible DNA methylation and microbiome-mediated evolution of the host genome.</title>
        <authorList>
            <person name="Chaturvedi A."/>
            <person name="Li X."/>
            <person name="Dhandapani V."/>
            <person name="Marshall H."/>
            <person name="Kissane S."/>
            <person name="Cuenca-Cambronero M."/>
            <person name="Asole G."/>
            <person name="Calvet F."/>
            <person name="Ruiz-Romero M."/>
            <person name="Marangio P."/>
            <person name="Guigo R."/>
            <person name="Rago D."/>
            <person name="Mirbahai L."/>
            <person name="Eastwood N."/>
            <person name="Colbourne J.K."/>
            <person name="Zhou J."/>
            <person name="Mallon E."/>
            <person name="Orsini L."/>
        </authorList>
    </citation>
    <scope>NUCLEOTIDE SEQUENCE [LARGE SCALE GENOMIC DNA]</scope>
    <source>
        <strain evidence="2">LRV0_1</strain>
    </source>
</reference>
<organism evidence="2 3">
    <name type="scientific">Daphnia magna</name>
    <dbReference type="NCBI Taxonomy" id="35525"/>
    <lineage>
        <taxon>Eukaryota</taxon>
        <taxon>Metazoa</taxon>
        <taxon>Ecdysozoa</taxon>
        <taxon>Arthropoda</taxon>
        <taxon>Crustacea</taxon>
        <taxon>Branchiopoda</taxon>
        <taxon>Diplostraca</taxon>
        <taxon>Cladocera</taxon>
        <taxon>Anomopoda</taxon>
        <taxon>Daphniidae</taxon>
        <taxon>Daphnia</taxon>
    </lineage>
</organism>
<feature type="region of interest" description="Disordered" evidence="1">
    <location>
        <begin position="30"/>
        <end position="51"/>
    </location>
</feature>
<proteinExistence type="predicted"/>
<name>A0ABR0AI27_9CRUS</name>
<gene>
    <name evidence="2" type="ORF">OUZ56_010271</name>
</gene>
<sequence length="71" mass="8256">MDNYDFYVYQWKRNVLLDSQLFYLRRNKEASNAKKSRGAQNSHVEEAANAEPTVTIQENAVLLTEPPEESH</sequence>
<keyword evidence="3" id="KW-1185">Reference proteome</keyword>
<dbReference type="EMBL" id="JAOYFB010000037">
    <property type="protein sequence ID" value="KAK4024782.1"/>
    <property type="molecule type" value="Genomic_DNA"/>
</dbReference>
<accession>A0ABR0AI27</accession>
<comment type="caution">
    <text evidence="2">The sequence shown here is derived from an EMBL/GenBank/DDBJ whole genome shotgun (WGS) entry which is preliminary data.</text>
</comment>